<evidence type="ECO:0000256" key="1">
    <source>
        <dbReference type="ARBA" id="ARBA00008569"/>
    </source>
</evidence>
<keyword evidence="3 7" id="KW-0808">Transferase</keyword>
<evidence type="ECO:0000256" key="3">
    <source>
        <dbReference type="ARBA" id="ARBA00022679"/>
    </source>
</evidence>
<dbReference type="EMBL" id="DRUB01000092">
    <property type="protein sequence ID" value="HHR96167.1"/>
    <property type="molecule type" value="Genomic_DNA"/>
</dbReference>
<comment type="catalytic activity">
    <reaction evidence="7">
        <text>4-demethyl-7-[(3S)-3-amino-3-carboxypropyl]wyosine(37) in tRNA(Phe) + S-adenosyl-L-methionine = 7-[(3S)-3-amino-3-carboxypropyl]wyosine(37) in tRNA(Phe) + S-adenosyl-L-homocysteine + H(+)</text>
        <dbReference type="Rhea" id="RHEA:36635"/>
        <dbReference type="Rhea" id="RHEA-COMP:10378"/>
        <dbReference type="Rhea" id="RHEA-COMP:10379"/>
        <dbReference type="ChEBI" id="CHEBI:15378"/>
        <dbReference type="ChEBI" id="CHEBI:57856"/>
        <dbReference type="ChEBI" id="CHEBI:59789"/>
        <dbReference type="ChEBI" id="CHEBI:73543"/>
        <dbReference type="ChEBI" id="CHEBI:73550"/>
        <dbReference type="EC" id="2.1.1.282"/>
    </reaction>
</comment>
<dbReference type="PANTHER" id="PTHR48418:SF1">
    <property type="entry name" value="TRNA WYBUTOSINE-SYNTHESIZING PROTEIN 3"/>
    <property type="match status" value="1"/>
</dbReference>
<evidence type="ECO:0000256" key="5">
    <source>
        <dbReference type="ARBA" id="ARBA00022694"/>
    </source>
</evidence>
<dbReference type="EC" id="2.1.1.282" evidence="7"/>
<dbReference type="InterPro" id="IPR036602">
    <property type="entry name" value="tRNA_yW-synthesising-like_sf"/>
</dbReference>
<dbReference type="HAMAP" id="MF_00266">
    <property type="entry name" value="TYW3_archaea"/>
    <property type="match status" value="1"/>
</dbReference>
<evidence type="ECO:0000256" key="2">
    <source>
        <dbReference type="ARBA" id="ARBA00022603"/>
    </source>
</evidence>
<comment type="function">
    <text evidence="7">S-adenosyl-L-methionine-dependent methyltransferase that acts as a component of the wyosine derivatives biosynthesis pathway. Probably methylates N-4 position of wybutosine-86 to produce wybutosine-72.</text>
</comment>
<comment type="similarity">
    <text evidence="1 7">Belongs to the TYW3 family.</text>
</comment>
<evidence type="ECO:0000313" key="9">
    <source>
        <dbReference type="EMBL" id="HHR96167.1"/>
    </source>
</evidence>
<keyword evidence="5 7" id="KW-0819">tRNA processing</keyword>
<evidence type="ECO:0000259" key="8">
    <source>
        <dbReference type="Pfam" id="PF02676"/>
    </source>
</evidence>
<dbReference type="GO" id="GO:0008175">
    <property type="term" value="F:tRNA methyltransferase activity"/>
    <property type="evidence" value="ECO:0007669"/>
    <property type="project" value="InterPro"/>
</dbReference>
<evidence type="ECO:0000256" key="4">
    <source>
        <dbReference type="ARBA" id="ARBA00022691"/>
    </source>
</evidence>
<sequence length="195" mass="22433">MAVDFNDWLKRREEAYRRFVEDIEIGYVDRDIVDFVKLVFSKKRIFTSSSCSGRIVVVDALYPWLREEAYILFKKHSPIKPSEISGIVEKKPLYRYWLVVSGPIIHFNLLSLEDVQRLLNVLRICGFKHSGVISISSSGIVVEAVSGVWTPFLLRDGEYIAVNDLSHIVEVANGILVEGKNRLDRLFKAFKELEI</sequence>
<gene>
    <name evidence="7" type="primary">taw3</name>
    <name evidence="9" type="ORF">ENL47_05010</name>
</gene>
<dbReference type="AlphaFoldDB" id="A0A7C5UWJ4"/>
<proteinExistence type="inferred from homology"/>
<dbReference type="GO" id="GO:0031591">
    <property type="term" value="P:wybutosine biosynthetic process"/>
    <property type="evidence" value="ECO:0007669"/>
    <property type="project" value="InterPro"/>
</dbReference>
<feature type="domain" description="tRNA wybutosine-synthesizing protein" evidence="8">
    <location>
        <begin position="20"/>
        <end position="192"/>
    </location>
</feature>
<dbReference type="InterPro" id="IPR022908">
    <property type="entry name" value="Taw3"/>
</dbReference>
<dbReference type="Pfam" id="PF02676">
    <property type="entry name" value="TYW3"/>
    <property type="match status" value="1"/>
</dbReference>
<comment type="caution">
    <text evidence="9">The sequence shown here is derived from an EMBL/GenBank/DDBJ whole genome shotgun (WGS) entry which is preliminary data.</text>
</comment>
<keyword evidence="2 7" id="KW-0489">Methyltransferase</keyword>
<dbReference type="PANTHER" id="PTHR48418">
    <property type="entry name" value="TRNA WYBUTOSINE-SYNTHESIZING PROTEIN 3"/>
    <property type="match status" value="1"/>
</dbReference>
<dbReference type="InterPro" id="IPR003827">
    <property type="entry name" value="tRNA_yW-synthesising"/>
</dbReference>
<dbReference type="GO" id="GO:0030488">
    <property type="term" value="P:tRNA methylation"/>
    <property type="evidence" value="ECO:0007669"/>
    <property type="project" value="InterPro"/>
</dbReference>
<organism evidence="9">
    <name type="scientific">Ignisphaera aggregans</name>
    <dbReference type="NCBI Taxonomy" id="334771"/>
    <lineage>
        <taxon>Archaea</taxon>
        <taxon>Thermoproteota</taxon>
        <taxon>Thermoprotei</taxon>
        <taxon>Desulfurococcales</taxon>
        <taxon>Desulfurococcaceae</taxon>
        <taxon>Ignisphaera</taxon>
    </lineage>
</organism>
<reference evidence="9" key="1">
    <citation type="journal article" date="2020" name="mSystems">
        <title>Genome- and Community-Level Interaction Insights into Carbon Utilization and Element Cycling Functions of Hydrothermarchaeota in Hydrothermal Sediment.</title>
        <authorList>
            <person name="Zhou Z."/>
            <person name="Liu Y."/>
            <person name="Xu W."/>
            <person name="Pan J."/>
            <person name="Luo Z.H."/>
            <person name="Li M."/>
        </authorList>
    </citation>
    <scope>NUCLEOTIDE SEQUENCE [LARGE SCALE GENOMIC DNA]</scope>
    <source>
        <strain evidence="9">SpSt-1</strain>
    </source>
</reference>
<dbReference type="Gene3D" id="3.30.1960.10">
    <property type="entry name" value="tRNA wybutosine-synthesizing-like"/>
    <property type="match status" value="1"/>
</dbReference>
<name>A0A7C5UWJ4_9CREN</name>
<dbReference type="SUPFAM" id="SSF111278">
    <property type="entry name" value="SSo0622-like"/>
    <property type="match status" value="1"/>
</dbReference>
<keyword evidence="4 7" id="KW-0949">S-adenosyl-L-methionine</keyword>
<accession>A0A7C5UWJ4</accession>
<evidence type="ECO:0000256" key="6">
    <source>
        <dbReference type="ARBA" id="ARBA00030554"/>
    </source>
</evidence>
<protein>
    <recommendedName>
        <fullName evidence="6 7">tRNA(Phe) 7-((3-amino-3-carboxypropyl)-4-demethylwyosine(37)-N(4))-methyltransferase</fullName>
        <ecNumber evidence="7">2.1.1.282</ecNumber>
    </recommendedName>
    <alternativeName>
        <fullName evidence="7">tRNA wyosine derivatives biosynthesis protein Taw3</fullName>
    </alternativeName>
</protein>
<evidence type="ECO:0000256" key="7">
    <source>
        <dbReference type="HAMAP-Rule" id="MF_00266"/>
    </source>
</evidence>